<keyword evidence="2" id="KW-0808">Transferase</keyword>
<dbReference type="Pfam" id="PF08241">
    <property type="entry name" value="Methyltransf_11"/>
    <property type="match status" value="1"/>
</dbReference>
<proteinExistence type="predicted"/>
<dbReference type="Proteomes" id="UP000594464">
    <property type="component" value="Chromosome"/>
</dbReference>
<keyword evidence="2" id="KW-0489">Methyltransferase</keyword>
<dbReference type="AlphaFoldDB" id="A0A7T0C2D3"/>
<dbReference type="KEGG" id="nva:G3M78_07765"/>
<dbReference type="SUPFAM" id="SSF53335">
    <property type="entry name" value="S-adenosyl-L-methionine-dependent methyltransferases"/>
    <property type="match status" value="1"/>
</dbReference>
<protein>
    <submittedName>
        <fullName evidence="2">Class I SAM-dependent methyltransferase</fullName>
    </submittedName>
</protein>
<evidence type="ECO:0000313" key="3">
    <source>
        <dbReference type="Proteomes" id="UP000594464"/>
    </source>
</evidence>
<gene>
    <name evidence="2" type="ORF">G3M78_07765</name>
</gene>
<accession>A0A7T0C2D3</accession>
<name>A0A7T0C2D3_9BACT</name>
<reference evidence="3" key="1">
    <citation type="submission" date="2020-02" db="EMBL/GenBank/DDBJ databases">
        <title>Genomic and physiological characterization of two novel Nitrospinaceae genera.</title>
        <authorList>
            <person name="Mueller A.J."/>
            <person name="Jung M.-Y."/>
            <person name="Strachan C.R."/>
            <person name="Herbold C.W."/>
            <person name="Kirkegaard R.H."/>
            <person name="Daims H."/>
        </authorList>
    </citation>
    <scope>NUCLEOTIDE SEQUENCE [LARGE SCALE GENOMIC DNA]</scope>
</reference>
<feature type="domain" description="Methyltransferase type 11" evidence="1">
    <location>
        <begin position="101"/>
        <end position="147"/>
    </location>
</feature>
<organism evidence="2 3">
    <name type="scientific">Candidatus Nitrohelix vancouverensis</name>
    <dbReference type="NCBI Taxonomy" id="2705534"/>
    <lineage>
        <taxon>Bacteria</taxon>
        <taxon>Pseudomonadati</taxon>
        <taxon>Nitrospinota/Tectimicrobiota group</taxon>
        <taxon>Nitrospinota</taxon>
        <taxon>Nitrospinia</taxon>
        <taxon>Nitrospinales</taxon>
        <taxon>Nitrospinaceae</taxon>
        <taxon>Candidatus Nitrohelix</taxon>
    </lineage>
</organism>
<dbReference type="GO" id="GO:0032259">
    <property type="term" value="P:methylation"/>
    <property type="evidence" value="ECO:0007669"/>
    <property type="project" value="UniProtKB-KW"/>
</dbReference>
<evidence type="ECO:0000313" key="2">
    <source>
        <dbReference type="EMBL" id="QPJ65289.1"/>
    </source>
</evidence>
<dbReference type="InterPro" id="IPR013216">
    <property type="entry name" value="Methyltransf_11"/>
</dbReference>
<dbReference type="EMBL" id="CP048620">
    <property type="protein sequence ID" value="QPJ65289.1"/>
    <property type="molecule type" value="Genomic_DNA"/>
</dbReference>
<dbReference type="GO" id="GO:0008757">
    <property type="term" value="F:S-adenosylmethionine-dependent methyltransferase activity"/>
    <property type="evidence" value="ECO:0007669"/>
    <property type="project" value="InterPro"/>
</dbReference>
<sequence length="267" mass="30840">MTYSLTDLIRKRISKLRLKETAVLKDLNDFSTREIHRTIIQSKPFLKKIYEDYYLEFANVSMQCPGKGIILELGSGSGFLKETIPSALTSEISFTPTVDLALDATQLPFRDESIRSVLLLGVLHHIKTPILFFEELERCLEKHGRVFMVEPHNTPWSRYLLKNFHHELFDTQAGWTTQGDGHLSDANQALPWIIFYRDRKRFEKDFPGLKIRRLKAQAPLRYVLSGGLSLKTLVPDKCYNLIKAVEWVLQPLGRLCGYSMIIELEKI</sequence>
<dbReference type="InterPro" id="IPR029063">
    <property type="entry name" value="SAM-dependent_MTases_sf"/>
</dbReference>
<evidence type="ECO:0000259" key="1">
    <source>
        <dbReference type="Pfam" id="PF08241"/>
    </source>
</evidence>
<dbReference type="Gene3D" id="3.40.50.150">
    <property type="entry name" value="Vaccinia Virus protein VP39"/>
    <property type="match status" value="1"/>
</dbReference>